<dbReference type="InterPro" id="IPR048362">
    <property type="entry name" value="PARG_helical"/>
</dbReference>
<dbReference type="GO" id="GO:0005634">
    <property type="term" value="C:nucleus"/>
    <property type="evidence" value="ECO:0007669"/>
    <property type="project" value="TreeGrafter"/>
</dbReference>
<dbReference type="GO" id="GO:0005975">
    <property type="term" value="P:carbohydrate metabolic process"/>
    <property type="evidence" value="ECO:0007669"/>
    <property type="project" value="InterPro"/>
</dbReference>
<reference evidence="9" key="1">
    <citation type="journal article" date="2020" name="Fungal Divers.">
        <title>Resolving the Mortierellaceae phylogeny through synthesis of multi-gene phylogenetics and phylogenomics.</title>
        <authorList>
            <person name="Vandepol N."/>
            <person name="Liber J."/>
            <person name="Desiro A."/>
            <person name="Na H."/>
            <person name="Kennedy M."/>
            <person name="Barry K."/>
            <person name="Grigoriev I.V."/>
            <person name="Miller A.N."/>
            <person name="O'Donnell K."/>
            <person name="Stajich J.E."/>
            <person name="Bonito G."/>
        </authorList>
    </citation>
    <scope>NUCLEOTIDE SEQUENCE</scope>
    <source>
        <strain evidence="9">NRRL 2769</strain>
    </source>
</reference>
<accession>A0A9P6MYH0</accession>
<gene>
    <name evidence="9" type="ORF">BGZ80_006949</name>
</gene>
<dbReference type="EMBL" id="JAAAID010000348">
    <property type="protein sequence ID" value="KAG0018619.1"/>
    <property type="molecule type" value="Genomic_DNA"/>
</dbReference>
<dbReference type="PANTHER" id="PTHR12837">
    <property type="entry name" value="POLY ADP-RIBOSE GLYCOHYDROLASE"/>
    <property type="match status" value="1"/>
</dbReference>
<proteinExistence type="inferred from homology"/>
<dbReference type="GO" id="GO:0004649">
    <property type="term" value="F:poly(ADP-ribose) glycohydrolase activity"/>
    <property type="evidence" value="ECO:0007669"/>
    <property type="project" value="UniProtKB-EC"/>
</dbReference>
<feature type="active site" evidence="4">
    <location>
        <position position="519"/>
    </location>
</feature>
<evidence type="ECO:0000313" key="10">
    <source>
        <dbReference type="Proteomes" id="UP000703661"/>
    </source>
</evidence>
<name>A0A9P6MYH0_9FUNG</name>
<feature type="binding site" evidence="5">
    <location>
        <position position="517"/>
    </location>
    <ligand>
        <name>substrate</name>
    </ligand>
</feature>
<feature type="region of interest" description="Disordered" evidence="6">
    <location>
        <begin position="249"/>
        <end position="359"/>
    </location>
</feature>
<feature type="binding site" evidence="5">
    <location>
        <position position="503"/>
    </location>
    <ligand>
        <name>substrate</name>
    </ligand>
</feature>
<feature type="compositionally biased region" description="Low complexity" evidence="6">
    <location>
        <begin position="299"/>
        <end position="310"/>
    </location>
</feature>
<organism evidence="9 10">
    <name type="scientific">Entomortierella chlamydospora</name>
    <dbReference type="NCBI Taxonomy" id="101097"/>
    <lineage>
        <taxon>Eukaryota</taxon>
        <taxon>Fungi</taxon>
        <taxon>Fungi incertae sedis</taxon>
        <taxon>Mucoromycota</taxon>
        <taxon>Mortierellomycotina</taxon>
        <taxon>Mortierellomycetes</taxon>
        <taxon>Mortierellales</taxon>
        <taxon>Mortierellaceae</taxon>
        <taxon>Entomortierella</taxon>
    </lineage>
</organism>
<feature type="compositionally biased region" description="Basic residues" evidence="6">
    <location>
        <begin position="253"/>
        <end position="263"/>
    </location>
</feature>
<keyword evidence="10" id="KW-1185">Reference proteome</keyword>
<feature type="active site" evidence="4">
    <location>
        <position position="518"/>
    </location>
</feature>
<feature type="compositionally biased region" description="Acidic residues" evidence="6">
    <location>
        <begin position="280"/>
        <end position="291"/>
    </location>
</feature>
<evidence type="ECO:0000256" key="6">
    <source>
        <dbReference type="SAM" id="MobiDB-lite"/>
    </source>
</evidence>
<feature type="region of interest" description="Disordered" evidence="6">
    <location>
        <begin position="380"/>
        <end position="400"/>
    </location>
</feature>
<dbReference type="InterPro" id="IPR007724">
    <property type="entry name" value="Poly_GlycHdrlase"/>
</dbReference>
<feature type="active site" evidence="4">
    <location>
        <position position="500"/>
    </location>
</feature>
<evidence type="ECO:0000256" key="5">
    <source>
        <dbReference type="PIRSR" id="PIRSR607724-2"/>
    </source>
</evidence>
<evidence type="ECO:0000256" key="4">
    <source>
        <dbReference type="PIRSR" id="PIRSR607724-1"/>
    </source>
</evidence>
<evidence type="ECO:0000256" key="1">
    <source>
        <dbReference type="ARBA" id="ARBA00009545"/>
    </source>
</evidence>
<dbReference type="AlphaFoldDB" id="A0A9P6MYH0"/>
<dbReference type="PANTHER" id="PTHR12837:SF0">
    <property type="entry name" value="POLY(ADP-RIBOSE) GLYCOHYDROLASE"/>
    <property type="match status" value="1"/>
</dbReference>
<evidence type="ECO:0000256" key="3">
    <source>
        <dbReference type="ARBA" id="ARBA00022801"/>
    </source>
</evidence>
<feature type="region of interest" description="Disordered" evidence="6">
    <location>
        <begin position="133"/>
        <end position="175"/>
    </location>
</feature>
<feature type="domain" description="PARG helical" evidence="8">
    <location>
        <begin position="403"/>
        <end position="456"/>
    </location>
</feature>
<feature type="domain" description="PARG helical" evidence="8">
    <location>
        <begin position="187"/>
        <end position="262"/>
    </location>
</feature>
<feature type="domain" description="PARG catalytic Macro" evidence="7">
    <location>
        <begin position="477"/>
        <end position="705"/>
    </location>
</feature>
<feature type="compositionally biased region" description="Polar residues" evidence="6">
    <location>
        <begin position="141"/>
        <end position="157"/>
    </location>
</feature>
<feature type="compositionally biased region" description="Gly residues" evidence="6">
    <location>
        <begin position="165"/>
        <end position="175"/>
    </location>
</feature>
<evidence type="ECO:0000256" key="2">
    <source>
        <dbReference type="ARBA" id="ARBA00012255"/>
    </source>
</evidence>
<sequence length="765" mass="85603">MTSNASATTRANDYFETGPNHVLCQVPGLDQDPFPAEFQHTWDLEHVRLPCADRTYPTEVNYWPEIVSGLTEPILTSVQLSEVMLRWCPGKRNGWNINALDAFLNNRSAEDDERIQQGTHSDVVLDPVEQKAQGELDSDDYGTNSDYDDGSSLQKQQEVVEPAEGQGGIAASGSGVAGGPLKSQFLSTQERQHFFDVTLPRMQVLALRLPELVKKPIPFLKMQKDSAVTLSQEQIACLLANAFFNTFPCRNTPYKRGRKKKPAFQRGNSGSNVSQGQQQQDDDDGSDDSEEEDRKHQPKNNNAKSNKGGASSRGGRGGRGGGGQAQQQSRGGGQAQQQGRGRRSIYAPRPPRKRRAQGPAAQFEFFDDVDQDLSASVAKLDVEDQEENPEASSSGAFKKEDEWVPKMPSINFISMFWSEENKTPCTPTQAAKLRCILHYFDRVTTEMPQGTVTYHRQVLKKPAYLNPGEMLREGEFYLSKVTVDSFTPIEEAPQGALQLDFANKNIGGGTLDKGAVQEEIRFMICPELIISRLFCQQLEANEAILIKGAERYSNYIGYSKTFEWFSDHQDPTPRDKLGRRVTEICAIDARPFKSRVSRLEQFERHYVLREINKALAGYRVSPINASEWGLARKDGKNGESSLAANNGNRPIATGNWGCGAFGGHLQLKFVLQWLAASMCAGFSHERVGDRLGDDLLYYTFGMHELRGEIETFVKGVEAIGKPVDPKRVMESIIHYPRRNSAGEIQKFRERTLFEYLIEQPYRMCP</sequence>
<dbReference type="GO" id="GO:1990966">
    <property type="term" value="P:ATP generation from poly-ADP-D-ribose"/>
    <property type="evidence" value="ECO:0007669"/>
    <property type="project" value="TreeGrafter"/>
</dbReference>
<feature type="binding site" evidence="5">
    <location>
        <position position="558"/>
    </location>
    <ligand>
        <name>substrate</name>
    </ligand>
</feature>
<dbReference type="InterPro" id="IPR046372">
    <property type="entry name" value="PARG_cat_C"/>
</dbReference>
<evidence type="ECO:0000259" key="8">
    <source>
        <dbReference type="Pfam" id="PF20811"/>
    </source>
</evidence>
<keyword evidence="3" id="KW-0378">Hydrolase</keyword>
<evidence type="ECO:0000259" key="7">
    <source>
        <dbReference type="Pfam" id="PF05028"/>
    </source>
</evidence>
<dbReference type="Proteomes" id="UP000703661">
    <property type="component" value="Unassembled WGS sequence"/>
</dbReference>
<dbReference type="GO" id="GO:0006282">
    <property type="term" value="P:regulation of DNA repair"/>
    <property type="evidence" value="ECO:0007669"/>
    <property type="project" value="InterPro"/>
</dbReference>
<comment type="caution">
    <text evidence="9">The sequence shown here is derived from an EMBL/GenBank/DDBJ whole genome shotgun (WGS) entry which is preliminary data.</text>
</comment>
<dbReference type="EC" id="3.2.1.143" evidence="2"/>
<dbReference type="GO" id="GO:0005737">
    <property type="term" value="C:cytoplasm"/>
    <property type="evidence" value="ECO:0007669"/>
    <property type="project" value="TreeGrafter"/>
</dbReference>
<comment type="similarity">
    <text evidence="1">Belongs to the poly(ADP-ribose) glycohydrolase family.</text>
</comment>
<dbReference type="GO" id="GO:0009225">
    <property type="term" value="P:nucleotide-sugar metabolic process"/>
    <property type="evidence" value="ECO:0007669"/>
    <property type="project" value="TreeGrafter"/>
</dbReference>
<dbReference type="Pfam" id="PF20811">
    <property type="entry name" value="PARG_cat_N"/>
    <property type="match status" value="2"/>
</dbReference>
<protein>
    <recommendedName>
        <fullName evidence="2">poly(ADP-ribose) glycohydrolase</fullName>
        <ecNumber evidence="2">3.2.1.143</ecNumber>
    </recommendedName>
</protein>
<feature type="compositionally biased region" description="Gly residues" evidence="6">
    <location>
        <begin position="311"/>
        <end position="334"/>
    </location>
</feature>
<evidence type="ECO:0000313" key="9">
    <source>
        <dbReference type="EMBL" id="KAG0018619.1"/>
    </source>
</evidence>
<dbReference type="Pfam" id="PF05028">
    <property type="entry name" value="PARG_cat_C"/>
    <property type="match status" value="1"/>
</dbReference>